<dbReference type="GO" id="GO:0005576">
    <property type="term" value="C:extracellular region"/>
    <property type="evidence" value="ECO:0007669"/>
    <property type="project" value="TreeGrafter"/>
</dbReference>
<keyword evidence="5 7" id="KW-0326">Glycosidase</keyword>
<dbReference type="Gene3D" id="2.60.40.10">
    <property type="entry name" value="Immunoglobulins"/>
    <property type="match status" value="2"/>
</dbReference>
<evidence type="ECO:0000256" key="2">
    <source>
        <dbReference type="ARBA" id="ARBA00022801"/>
    </source>
</evidence>
<evidence type="ECO:0000256" key="6">
    <source>
        <dbReference type="ARBA" id="ARBA00023326"/>
    </source>
</evidence>
<dbReference type="SUPFAM" id="SSF51445">
    <property type="entry name" value="(Trans)glycosidases"/>
    <property type="match status" value="1"/>
</dbReference>
<gene>
    <name evidence="11" type="ORF">HMPREF9420_0886</name>
</gene>
<organism evidence="11 12">
    <name type="scientific">Segatella salivae DSM 15606</name>
    <dbReference type="NCBI Taxonomy" id="888832"/>
    <lineage>
        <taxon>Bacteria</taxon>
        <taxon>Pseudomonadati</taxon>
        <taxon>Bacteroidota</taxon>
        <taxon>Bacteroidia</taxon>
        <taxon>Bacteroidales</taxon>
        <taxon>Prevotellaceae</taxon>
        <taxon>Segatella</taxon>
    </lineage>
</organism>
<feature type="signal peptide" evidence="8">
    <location>
        <begin position="1"/>
        <end position="28"/>
    </location>
</feature>
<evidence type="ECO:0000256" key="1">
    <source>
        <dbReference type="ARBA" id="ARBA00005641"/>
    </source>
</evidence>
<dbReference type="InterPro" id="IPR013783">
    <property type="entry name" value="Ig-like_fold"/>
</dbReference>
<dbReference type="GO" id="GO:0008422">
    <property type="term" value="F:beta-glucosidase activity"/>
    <property type="evidence" value="ECO:0007669"/>
    <property type="project" value="TreeGrafter"/>
</dbReference>
<dbReference type="CDD" id="cd14948">
    <property type="entry name" value="BACON"/>
    <property type="match status" value="1"/>
</dbReference>
<dbReference type="eggNOG" id="COG2730">
    <property type="taxonomic scope" value="Bacteria"/>
</dbReference>
<dbReference type="EMBL" id="AEQO01000101">
    <property type="protein sequence ID" value="EFV04943.1"/>
    <property type="molecule type" value="Genomic_DNA"/>
</dbReference>
<evidence type="ECO:0000313" key="11">
    <source>
        <dbReference type="EMBL" id="EFV04943.1"/>
    </source>
</evidence>
<dbReference type="AlphaFoldDB" id="E6MN18"/>
<dbReference type="GO" id="GO:0008810">
    <property type="term" value="F:cellulase activity"/>
    <property type="evidence" value="ECO:0007669"/>
    <property type="project" value="UniProtKB-EC"/>
</dbReference>
<dbReference type="InterPro" id="IPR050386">
    <property type="entry name" value="Glycosyl_hydrolase_5"/>
</dbReference>
<dbReference type="GO" id="GO:0030245">
    <property type="term" value="P:cellulose catabolic process"/>
    <property type="evidence" value="ECO:0007669"/>
    <property type="project" value="UniProtKB-KW"/>
</dbReference>
<evidence type="ECO:0000256" key="7">
    <source>
        <dbReference type="RuleBase" id="RU361153"/>
    </source>
</evidence>
<dbReference type="Pfam" id="PF00150">
    <property type="entry name" value="Cellulase"/>
    <property type="match status" value="1"/>
</dbReference>
<evidence type="ECO:0000259" key="10">
    <source>
        <dbReference type="Pfam" id="PF13004"/>
    </source>
</evidence>
<feature type="chain" id="PRO_5003208549" evidence="8">
    <location>
        <begin position="29"/>
        <end position="584"/>
    </location>
</feature>
<name>E6MN18_9BACT</name>
<dbReference type="Proteomes" id="UP000003874">
    <property type="component" value="Unassembled WGS sequence"/>
</dbReference>
<keyword evidence="8" id="KW-0732">Signal</keyword>
<keyword evidence="2 7" id="KW-0378">Hydrolase</keyword>
<evidence type="ECO:0000256" key="5">
    <source>
        <dbReference type="ARBA" id="ARBA00023295"/>
    </source>
</evidence>
<evidence type="ECO:0000256" key="3">
    <source>
        <dbReference type="ARBA" id="ARBA00023001"/>
    </source>
</evidence>
<dbReference type="Gene3D" id="3.20.20.80">
    <property type="entry name" value="Glycosidases"/>
    <property type="match status" value="1"/>
</dbReference>
<keyword evidence="12" id="KW-1185">Reference proteome</keyword>
<keyword evidence="3" id="KW-0136">Cellulose degradation</keyword>
<dbReference type="PANTHER" id="PTHR31297:SF41">
    <property type="entry name" value="ENDOGLUCANASE, PUTATIVE (AFU_ORTHOLOGUE AFUA_5G01830)-RELATED"/>
    <property type="match status" value="1"/>
</dbReference>
<feature type="domain" description="Glycoside hydrolase family 5" evidence="9">
    <location>
        <begin position="257"/>
        <end position="551"/>
    </location>
</feature>
<dbReference type="PROSITE" id="PS51257">
    <property type="entry name" value="PROKAR_LIPOPROTEIN"/>
    <property type="match status" value="1"/>
</dbReference>
<keyword evidence="4" id="KW-0119">Carbohydrate metabolism</keyword>
<dbReference type="Pfam" id="PF13004">
    <property type="entry name" value="BACON"/>
    <property type="match status" value="1"/>
</dbReference>
<dbReference type="InterPro" id="IPR017853">
    <property type="entry name" value="GH"/>
</dbReference>
<sequence>MIRKKIKIMKRINLLLFLLLPITLWALASCSKEDNVTPLDATFTLSKAELQFAKSGGETLLYVRGSEKPVVSSSETWLKVTPLASTSKVVYKYQVVVDSNSTYNDRKTTLSVNVGGETKQVNVSQMSTEGLVIKSEKTMNIDANGGVILVKLQANNPLTMTLSADWLSEIPLTRANMKDETHQFQVAKNFGSARTSTVSFTLSHGDVSLTESVTINQHAGTYAGGMTHSAKELAALMVPGWNLGNTFEAGDAANNFTNQGGLSSETAWQATKTTQKVIDEVKKQGFKSVRLPVSWVMGHLTDKAKMSIDEAWMARVKEVVNYCLADGLYVIINDHWDGGWLEIDGFSRSRDNFQVVDETTITEKTKQLKALWTNIAQAFKDYDEHVVFAGLNEPFQEYKLFNGHHQELTPILQRYNQAFVDAVRATGGNNTSRVLVVQGPATNIQSTCNYLQMPQDTKTDRLMVEVHYYDPWNFTSGAVSTWNDKNSIKEDFDKLKTAFIDRNIPVIIGECGAGWQKNEASFNATLKSWYATVFEYAVRRGIVPFAWDINVSNYPNISIIDRHQLNVWNKPAMEGINAGVAAAK</sequence>
<keyword evidence="6" id="KW-0624">Polysaccharide degradation</keyword>
<dbReference type="HOGENOM" id="CLU_018668_3_0_10"/>
<protein>
    <submittedName>
        <fullName evidence="11">Cellulase (Glycosyl hydrolase family 5)</fullName>
        <ecNumber evidence="11">3.2.1.4</ecNumber>
    </submittedName>
</protein>
<dbReference type="STRING" id="888832.HMPREF9420_0886"/>
<dbReference type="InterPro" id="IPR024361">
    <property type="entry name" value="BACON"/>
</dbReference>
<evidence type="ECO:0000259" key="9">
    <source>
        <dbReference type="Pfam" id="PF00150"/>
    </source>
</evidence>
<dbReference type="GO" id="GO:0009986">
    <property type="term" value="C:cell surface"/>
    <property type="evidence" value="ECO:0007669"/>
    <property type="project" value="TreeGrafter"/>
</dbReference>
<evidence type="ECO:0000313" key="12">
    <source>
        <dbReference type="Proteomes" id="UP000003874"/>
    </source>
</evidence>
<proteinExistence type="inferred from homology"/>
<accession>E6MN18</accession>
<comment type="similarity">
    <text evidence="1 7">Belongs to the glycosyl hydrolase 5 (cellulase A) family.</text>
</comment>
<reference evidence="11 12" key="1">
    <citation type="submission" date="2010-12" db="EMBL/GenBank/DDBJ databases">
        <authorList>
            <person name="Muzny D."/>
            <person name="Qin X."/>
            <person name="Deng J."/>
            <person name="Jiang H."/>
            <person name="Liu Y."/>
            <person name="Qu J."/>
            <person name="Song X.-Z."/>
            <person name="Zhang L."/>
            <person name="Thornton R."/>
            <person name="Coyle M."/>
            <person name="Francisco L."/>
            <person name="Jackson L."/>
            <person name="Javaid M."/>
            <person name="Korchina V."/>
            <person name="Kovar C."/>
            <person name="Mata R."/>
            <person name="Mathew T."/>
            <person name="Ngo R."/>
            <person name="Nguyen L."/>
            <person name="Nguyen N."/>
            <person name="Okwuonu G."/>
            <person name="Ongeri F."/>
            <person name="Pham C."/>
            <person name="Simmons D."/>
            <person name="Wilczek-Boney K."/>
            <person name="Hale W."/>
            <person name="Jakkamsetti A."/>
            <person name="Pham P."/>
            <person name="Ruth R."/>
            <person name="San Lucas F."/>
            <person name="Warren J."/>
            <person name="Zhang J."/>
            <person name="Zhao Z."/>
            <person name="Zhou C."/>
            <person name="Zhu D."/>
            <person name="Lee S."/>
            <person name="Bess C."/>
            <person name="Blankenburg K."/>
            <person name="Forbes L."/>
            <person name="Fu Q."/>
            <person name="Gubbala S."/>
            <person name="Hirani K."/>
            <person name="Jayaseelan J.C."/>
            <person name="Lara F."/>
            <person name="Munidasa M."/>
            <person name="Palculict T."/>
            <person name="Patil S."/>
            <person name="Pu L.-L."/>
            <person name="Saada N."/>
            <person name="Tang L."/>
            <person name="Weissenberger G."/>
            <person name="Zhu Y."/>
            <person name="Hemphill L."/>
            <person name="Shang Y."/>
            <person name="Youmans B."/>
            <person name="Ayvaz T."/>
            <person name="Ross M."/>
            <person name="Santibanez J."/>
            <person name="Aqrawi P."/>
            <person name="Gross S."/>
            <person name="Joshi V."/>
            <person name="Fowler G."/>
            <person name="Nazareth L."/>
            <person name="Reid J."/>
            <person name="Worley K."/>
            <person name="Petrosino J."/>
            <person name="Highlander S."/>
            <person name="Gibbs R."/>
        </authorList>
    </citation>
    <scope>NUCLEOTIDE SEQUENCE [LARGE SCALE GENOMIC DNA]</scope>
    <source>
        <strain evidence="11 12">DSM 15606</strain>
    </source>
</reference>
<dbReference type="EC" id="3.2.1.4" evidence="11"/>
<dbReference type="PANTHER" id="PTHR31297">
    <property type="entry name" value="GLUCAN ENDO-1,6-BETA-GLUCOSIDASE B"/>
    <property type="match status" value="1"/>
</dbReference>
<evidence type="ECO:0000256" key="4">
    <source>
        <dbReference type="ARBA" id="ARBA00023277"/>
    </source>
</evidence>
<feature type="domain" description="BACON" evidence="10">
    <location>
        <begin position="72"/>
        <end position="125"/>
    </location>
</feature>
<dbReference type="InterPro" id="IPR001547">
    <property type="entry name" value="Glyco_hydro_5"/>
</dbReference>
<comment type="caution">
    <text evidence="11">The sequence shown here is derived from an EMBL/GenBank/DDBJ whole genome shotgun (WGS) entry which is preliminary data.</text>
</comment>
<evidence type="ECO:0000256" key="8">
    <source>
        <dbReference type="SAM" id="SignalP"/>
    </source>
</evidence>